<dbReference type="Proteomes" id="UP000054558">
    <property type="component" value="Unassembled WGS sequence"/>
</dbReference>
<dbReference type="Pfam" id="PF19114">
    <property type="entry name" value="EsV_1_7_cys"/>
    <property type="match status" value="5"/>
</dbReference>
<proteinExistence type="predicted"/>
<sequence length="317" mass="35050">MEASLVAFAEVEAMLLKLRRQAAKLLRSKTEAEVVQQLQDALNVLQGVRSFSEKSPGPSYEETHYVSMSEKRGVKKRRLACAADGCTELPTYGWPIWKPETCPAHATVGMEEYVPKKRCGKGLLCTKHSSFGWPGHMQTCCKIHAAPGMENVISKRCTTDGCAKRPVFGWEKLKPVKCKAHAEPDMRDVMHSLCEEETCSRRPSFGRAGDLRPSRCKIHAEPGMEDIVTKRCNFGDCYRAPEFAFGRDCAQRCELHKEEGMVRKRKASGAAAKKDPGTAKKQRSGAVAQPQEALEMGEDADFAGPLELNEVADGVTM</sequence>
<evidence type="ECO:0000313" key="3">
    <source>
        <dbReference type="Proteomes" id="UP000054558"/>
    </source>
</evidence>
<organism evidence="2 3">
    <name type="scientific">Klebsormidium nitens</name>
    <name type="common">Green alga</name>
    <name type="synonym">Ulothrix nitens</name>
    <dbReference type="NCBI Taxonomy" id="105231"/>
    <lineage>
        <taxon>Eukaryota</taxon>
        <taxon>Viridiplantae</taxon>
        <taxon>Streptophyta</taxon>
        <taxon>Klebsormidiophyceae</taxon>
        <taxon>Klebsormidiales</taxon>
        <taxon>Klebsormidiaceae</taxon>
        <taxon>Klebsormidium</taxon>
    </lineage>
</organism>
<protein>
    <submittedName>
        <fullName evidence="2">Uncharacterized protein</fullName>
    </submittedName>
</protein>
<dbReference type="EMBL" id="DF237122">
    <property type="protein sequence ID" value="GAQ84022.1"/>
    <property type="molecule type" value="Genomic_DNA"/>
</dbReference>
<dbReference type="OrthoDB" id="2441233at2759"/>
<keyword evidence="3" id="KW-1185">Reference proteome</keyword>
<reference evidence="2 3" key="1">
    <citation type="journal article" date="2014" name="Nat. Commun.">
        <title>Klebsormidium flaccidum genome reveals primary factors for plant terrestrial adaptation.</title>
        <authorList>
            <person name="Hori K."/>
            <person name="Maruyama F."/>
            <person name="Fujisawa T."/>
            <person name="Togashi T."/>
            <person name="Yamamoto N."/>
            <person name="Seo M."/>
            <person name="Sato S."/>
            <person name="Yamada T."/>
            <person name="Mori H."/>
            <person name="Tajima N."/>
            <person name="Moriyama T."/>
            <person name="Ikeuchi M."/>
            <person name="Watanabe M."/>
            <person name="Wada H."/>
            <person name="Kobayashi K."/>
            <person name="Saito M."/>
            <person name="Masuda T."/>
            <person name="Sasaki-Sekimoto Y."/>
            <person name="Mashiguchi K."/>
            <person name="Awai K."/>
            <person name="Shimojima M."/>
            <person name="Masuda S."/>
            <person name="Iwai M."/>
            <person name="Nobusawa T."/>
            <person name="Narise T."/>
            <person name="Kondo S."/>
            <person name="Saito H."/>
            <person name="Sato R."/>
            <person name="Murakawa M."/>
            <person name="Ihara Y."/>
            <person name="Oshima-Yamada Y."/>
            <person name="Ohtaka K."/>
            <person name="Satoh M."/>
            <person name="Sonobe K."/>
            <person name="Ishii M."/>
            <person name="Ohtani R."/>
            <person name="Kanamori-Sato M."/>
            <person name="Honoki R."/>
            <person name="Miyazaki D."/>
            <person name="Mochizuki H."/>
            <person name="Umetsu J."/>
            <person name="Higashi K."/>
            <person name="Shibata D."/>
            <person name="Kamiya Y."/>
            <person name="Sato N."/>
            <person name="Nakamura Y."/>
            <person name="Tabata S."/>
            <person name="Ida S."/>
            <person name="Kurokawa K."/>
            <person name="Ohta H."/>
        </authorList>
    </citation>
    <scope>NUCLEOTIDE SEQUENCE [LARGE SCALE GENOMIC DNA]</scope>
    <source>
        <strain evidence="2 3">NIES-2285</strain>
    </source>
</reference>
<evidence type="ECO:0000313" key="2">
    <source>
        <dbReference type="EMBL" id="GAQ84022.1"/>
    </source>
</evidence>
<evidence type="ECO:0000256" key="1">
    <source>
        <dbReference type="SAM" id="MobiDB-lite"/>
    </source>
</evidence>
<gene>
    <name evidence="2" type="ORF">KFL_001730150</name>
</gene>
<dbReference type="SMART" id="SM01425">
    <property type="entry name" value="EsV_1_7"/>
    <property type="match status" value="5"/>
</dbReference>
<accession>A0A1Y1I238</accession>
<dbReference type="AlphaFoldDB" id="A0A1Y1I238"/>
<dbReference type="InterPro" id="IPR043822">
    <property type="entry name" value="EsV_1_7_cys"/>
</dbReference>
<name>A0A1Y1I238_KLENI</name>
<feature type="region of interest" description="Disordered" evidence="1">
    <location>
        <begin position="264"/>
        <end position="317"/>
    </location>
</feature>